<comment type="caution">
    <text evidence="2">The sequence shown here is derived from an EMBL/GenBank/DDBJ whole genome shotgun (WGS) entry which is preliminary data.</text>
</comment>
<gene>
    <name evidence="2" type="ORF">C7377_1372</name>
</gene>
<proteinExistence type="predicted"/>
<dbReference type="RefSeq" id="WP_116496580.1">
    <property type="nucleotide sequence ID" value="NZ_QENZ01000004.1"/>
</dbReference>
<name>A0A7L4URU0_BALHA</name>
<dbReference type="PANTHER" id="PTHR11608">
    <property type="entry name" value="BIFUNCTIONAL PROTEIN PYRR"/>
    <property type="match status" value="1"/>
</dbReference>
<dbReference type="Pfam" id="PF14681">
    <property type="entry name" value="UPRTase"/>
    <property type="match status" value="1"/>
</dbReference>
<sequence length="218" mass="24450">MEVINLGLKNSIFNYFISELRCSKTQSDPMRFRKNLERIGEIFAYEISKSLTYQPEDITTPLDHIEVPLHKDNIVVGSILRAGIPLHTGLLNYFDRAENAFISSYRKYLDNGDFKINFEYLSSPSIEDKVLILADPMLATGYSMEVSYNAMLKQGTPKHTHIVSVIASRQGVEYIIEKFNAKNTTLWVGAVDEKLTGKSYISPGLGDAGDLAFGEKLG</sequence>
<protein>
    <submittedName>
        <fullName evidence="2">Uracil phosphoribosyltransferase</fullName>
    </submittedName>
</protein>
<dbReference type="SUPFAM" id="SSF53271">
    <property type="entry name" value="PRTase-like"/>
    <property type="match status" value="1"/>
</dbReference>
<dbReference type="PANTHER" id="PTHR11608:SF0">
    <property type="entry name" value="BIFUNCTIONAL PROTEIN PYRR"/>
    <property type="match status" value="1"/>
</dbReference>
<dbReference type="CDD" id="cd06223">
    <property type="entry name" value="PRTases_typeI"/>
    <property type="match status" value="1"/>
</dbReference>
<dbReference type="Proteomes" id="UP000251835">
    <property type="component" value="Unassembled WGS sequence"/>
</dbReference>
<keyword evidence="2" id="KW-0808">Transferase</keyword>
<evidence type="ECO:0000313" key="2">
    <source>
        <dbReference type="EMBL" id="PVX51039.1"/>
    </source>
</evidence>
<dbReference type="Gene3D" id="3.40.50.2020">
    <property type="match status" value="1"/>
</dbReference>
<dbReference type="InterPro" id="IPR000836">
    <property type="entry name" value="PRTase_dom"/>
</dbReference>
<evidence type="ECO:0000313" key="3">
    <source>
        <dbReference type="Proteomes" id="UP000251835"/>
    </source>
</evidence>
<dbReference type="NCBIfam" id="NF001097">
    <property type="entry name" value="PRK00129.1"/>
    <property type="match status" value="1"/>
</dbReference>
<organism evidence="2 3">
    <name type="scientific">Balneicella halophila</name>
    <dbReference type="NCBI Taxonomy" id="1537566"/>
    <lineage>
        <taxon>Bacteria</taxon>
        <taxon>Pseudomonadati</taxon>
        <taxon>Bacteroidota</taxon>
        <taxon>Bacteroidia</taxon>
        <taxon>Bacteroidales</taxon>
        <taxon>Balneicellaceae</taxon>
        <taxon>Balneicella</taxon>
    </lineage>
</organism>
<dbReference type="OrthoDB" id="9781675at2"/>
<feature type="domain" description="Phosphoribosyltransferase" evidence="1">
    <location>
        <begin position="16"/>
        <end position="214"/>
    </location>
</feature>
<dbReference type="EMBL" id="QENZ01000004">
    <property type="protein sequence ID" value="PVX51039.1"/>
    <property type="molecule type" value="Genomic_DNA"/>
</dbReference>
<dbReference type="GO" id="GO:0016757">
    <property type="term" value="F:glycosyltransferase activity"/>
    <property type="evidence" value="ECO:0007669"/>
    <property type="project" value="UniProtKB-KW"/>
</dbReference>
<accession>A0A7L4URU0</accession>
<evidence type="ECO:0000259" key="1">
    <source>
        <dbReference type="Pfam" id="PF14681"/>
    </source>
</evidence>
<reference evidence="2 3" key="1">
    <citation type="submission" date="2018-05" db="EMBL/GenBank/DDBJ databases">
        <title>Genomic Encyclopedia of Type Strains, Phase IV (KMG-IV): sequencing the most valuable type-strain genomes for metagenomic binning, comparative biology and taxonomic classification.</title>
        <authorList>
            <person name="Goeker M."/>
        </authorList>
    </citation>
    <scope>NUCLEOTIDE SEQUENCE [LARGE SCALE GENOMIC DNA]</scope>
    <source>
        <strain evidence="2 3">DSM 28579</strain>
    </source>
</reference>
<keyword evidence="2" id="KW-0328">Glycosyltransferase</keyword>
<dbReference type="InterPro" id="IPR050137">
    <property type="entry name" value="PyrR_bifunctional"/>
</dbReference>
<dbReference type="AlphaFoldDB" id="A0A7L4URU0"/>
<dbReference type="InterPro" id="IPR029057">
    <property type="entry name" value="PRTase-like"/>
</dbReference>
<keyword evidence="3" id="KW-1185">Reference proteome</keyword>